<feature type="region of interest" description="Disordered" evidence="2">
    <location>
        <begin position="156"/>
        <end position="231"/>
    </location>
</feature>
<dbReference type="Proteomes" id="UP001302321">
    <property type="component" value="Unassembled WGS sequence"/>
</dbReference>
<reference evidence="3" key="1">
    <citation type="journal article" date="2023" name="Mol. Phylogenet. Evol.">
        <title>Genome-scale phylogeny and comparative genomics of the fungal order Sordariales.</title>
        <authorList>
            <person name="Hensen N."/>
            <person name="Bonometti L."/>
            <person name="Westerberg I."/>
            <person name="Brannstrom I.O."/>
            <person name="Guillou S."/>
            <person name="Cros-Aarteil S."/>
            <person name="Calhoun S."/>
            <person name="Haridas S."/>
            <person name="Kuo A."/>
            <person name="Mondo S."/>
            <person name="Pangilinan J."/>
            <person name="Riley R."/>
            <person name="LaButti K."/>
            <person name="Andreopoulos B."/>
            <person name="Lipzen A."/>
            <person name="Chen C."/>
            <person name="Yan M."/>
            <person name="Daum C."/>
            <person name="Ng V."/>
            <person name="Clum A."/>
            <person name="Steindorff A."/>
            <person name="Ohm R.A."/>
            <person name="Martin F."/>
            <person name="Silar P."/>
            <person name="Natvig D.O."/>
            <person name="Lalanne C."/>
            <person name="Gautier V."/>
            <person name="Ament-Velasquez S.L."/>
            <person name="Kruys A."/>
            <person name="Hutchinson M.I."/>
            <person name="Powell A.J."/>
            <person name="Barry K."/>
            <person name="Miller A.N."/>
            <person name="Grigoriev I.V."/>
            <person name="Debuchy R."/>
            <person name="Gladieux P."/>
            <person name="Hiltunen Thoren M."/>
            <person name="Johannesson H."/>
        </authorList>
    </citation>
    <scope>NUCLEOTIDE SEQUENCE</scope>
    <source>
        <strain evidence="3">CBS 892.96</strain>
    </source>
</reference>
<dbReference type="EMBL" id="MU866295">
    <property type="protein sequence ID" value="KAK4174206.1"/>
    <property type="molecule type" value="Genomic_DNA"/>
</dbReference>
<protein>
    <submittedName>
        <fullName evidence="3">Uncharacterized protein</fullName>
    </submittedName>
</protein>
<keyword evidence="1" id="KW-0175">Coiled coil</keyword>
<keyword evidence="4" id="KW-1185">Reference proteome</keyword>
<comment type="caution">
    <text evidence="3">The sequence shown here is derived from an EMBL/GenBank/DDBJ whole genome shotgun (WGS) entry which is preliminary data.</text>
</comment>
<accession>A0AAN6W310</accession>
<feature type="region of interest" description="Disordered" evidence="2">
    <location>
        <begin position="1"/>
        <end position="38"/>
    </location>
</feature>
<evidence type="ECO:0000313" key="3">
    <source>
        <dbReference type="EMBL" id="KAK4174206.1"/>
    </source>
</evidence>
<reference evidence="3" key="2">
    <citation type="submission" date="2023-05" db="EMBL/GenBank/DDBJ databases">
        <authorList>
            <consortium name="Lawrence Berkeley National Laboratory"/>
            <person name="Steindorff A."/>
            <person name="Hensen N."/>
            <person name="Bonometti L."/>
            <person name="Westerberg I."/>
            <person name="Brannstrom I.O."/>
            <person name="Guillou S."/>
            <person name="Cros-Aarteil S."/>
            <person name="Calhoun S."/>
            <person name="Haridas S."/>
            <person name="Kuo A."/>
            <person name="Mondo S."/>
            <person name="Pangilinan J."/>
            <person name="Riley R."/>
            <person name="Labutti K."/>
            <person name="Andreopoulos B."/>
            <person name="Lipzen A."/>
            <person name="Chen C."/>
            <person name="Yanf M."/>
            <person name="Daum C."/>
            <person name="Ng V."/>
            <person name="Clum A."/>
            <person name="Ohm R."/>
            <person name="Martin F."/>
            <person name="Silar P."/>
            <person name="Natvig D."/>
            <person name="Lalanne C."/>
            <person name="Gautier V."/>
            <person name="Ament-Velasquez S.L."/>
            <person name="Kruys A."/>
            <person name="Hutchinson M.I."/>
            <person name="Powell A.J."/>
            <person name="Barry K."/>
            <person name="Miller A.N."/>
            <person name="Grigoriev I.V."/>
            <person name="Debuchy R."/>
            <person name="Gladieux P."/>
            <person name="Thoren M.H."/>
            <person name="Johannesson H."/>
        </authorList>
    </citation>
    <scope>NUCLEOTIDE SEQUENCE</scope>
    <source>
        <strain evidence="3">CBS 892.96</strain>
    </source>
</reference>
<feature type="compositionally biased region" description="Low complexity" evidence="2">
    <location>
        <begin position="199"/>
        <end position="214"/>
    </location>
</feature>
<organism evidence="3 4">
    <name type="scientific">Triangularia setosa</name>
    <dbReference type="NCBI Taxonomy" id="2587417"/>
    <lineage>
        <taxon>Eukaryota</taxon>
        <taxon>Fungi</taxon>
        <taxon>Dikarya</taxon>
        <taxon>Ascomycota</taxon>
        <taxon>Pezizomycotina</taxon>
        <taxon>Sordariomycetes</taxon>
        <taxon>Sordariomycetidae</taxon>
        <taxon>Sordariales</taxon>
        <taxon>Podosporaceae</taxon>
        <taxon>Triangularia</taxon>
    </lineage>
</organism>
<evidence type="ECO:0000256" key="1">
    <source>
        <dbReference type="SAM" id="Coils"/>
    </source>
</evidence>
<evidence type="ECO:0000256" key="2">
    <source>
        <dbReference type="SAM" id="MobiDB-lite"/>
    </source>
</evidence>
<feature type="compositionally biased region" description="Polar residues" evidence="2">
    <location>
        <begin position="1"/>
        <end position="35"/>
    </location>
</feature>
<dbReference type="AlphaFoldDB" id="A0AAN6W310"/>
<feature type="compositionally biased region" description="Basic and acidic residues" evidence="2">
    <location>
        <begin position="178"/>
        <end position="188"/>
    </location>
</feature>
<name>A0AAN6W310_9PEZI</name>
<proteinExistence type="predicted"/>
<evidence type="ECO:0000313" key="4">
    <source>
        <dbReference type="Proteomes" id="UP001302321"/>
    </source>
</evidence>
<gene>
    <name evidence="3" type="ORF">QBC36DRAFT_358104</name>
</gene>
<feature type="coiled-coil region" evidence="1">
    <location>
        <begin position="288"/>
        <end position="315"/>
    </location>
</feature>
<sequence>MNSQNPTPTRNARASDSSPTLSLASQSPISTSEYQGKQEEDILEDVLKKWSNTPTRKSLPFLNNLYKVGRLYDNIVRSRSHGREKQFDAYEKTHSHLENIIKSTPQGPKQQLAREAIGNTLARPDLTRLKLKSRDAHPLSSIPGLKKATVVPNSLEPIAPGSKASEVTPWSRPTPIPSRERTGDRAVKMSETLDGDGSPKTAAATPETPPGASTDSNGSSPQPPSAPLSRPIPILIKDTQEQALLPPLDLPLPPMRPISPNGAEDQERYEQFRPIYTQSYVNGVIEALKHAHSTIAKLSQEKREAESRLGALEEKQKMWHTLVHGKGCGCEEYRWWKEVEEVLIDRKGDEDEDTWDMISVA</sequence>